<dbReference type="STRING" id="430453.SAMN04487962_1212"/>
<name>A0A1I0GUJ6_9GAMM</name>
<protein>
    <submittedName>
        <fullName evidence="2">ASCH domain-containing protein</fullName>
    </submittedName>
</protein>
<dbReference type="OrthoDB" id="9800901at2"/>
<dbReference type="Pfam" id="PF04266">
    <property type="entry name" value="ASCH"/>
    <property type="match status" value="1"/>
</dbReference>
<accession>A0A1I0GUJ6</accession>
<keyword evidence="3" id="KW-1185">Reference proteome</keyword>
<dbReference type="SUPFAM" id="SSF88697">
    <property type="entry name" value="PUA domain-like"/>
    <property type="match status" value="1"/>
</dbReference>
<dbReference type="InterPro" id="IPR015947">
    <property type="entry name" value="PUA-like_sf"/>
</dbReference>
<evidence type="ECO:0000259" key="1">
    <source>
        <dbReference type="Pfam" id="PF04266"/>
    </source>
</evidence>
<organism evidence="2 3">
    <name type="scientific">Marinobacter segnicrescens</name>
    <dbReference type="NCBI Taxonomy" id="430453"/>
    <lineage>
        <taxon>Bacteria</taxon>
        <taxon>Pseudomonadati</taxon>
        <taxon>Pseudomonadota</taxon>
        <taxon>Gammaproteobacteria</taxon>
        <taxon>Pseudomonadales</taxon>
        <taxon>Marinobacteraceae</taxon>
        <taxon>Marinobacter</taxon>
    </lineage>
</organism>
<dbReference type="AlphaFoldDB" id="A0A1I0GUJ6"/>
<dbReference type="Gene3D" id="2.30.130.30">
    <property type="entry name" value="Hypothetical protein"/>
    <property type="match status" value="1"/>
</dbReference>
<dbReference type="InterPro" id="IPR007374">
    <property type="entry name" value="ASCH_domain"/>
</dbReference>
<evidence type="ECO:0000313" key="3">
    <source>
        <dbReference type="Proteomes" id="UP000198762"/>
    </source>
</evidence>
<proteinExistence type="predicted"/>
<feature type="domain" description="ASCH" evidence="1">
    <location>
        <begin position="26"/>
        <end position="88"/>
    </location>
</feature>
<gene>
    <name evidence="2" type="ORF">SAMN04487962_1212</name>
</gene>
<evidence type="ECO:0000313" key="2">
    <source>
        <dbReference type="EMBL" id="SET75021.1"/>
    </source>
</evidence>
<dbReference type="Proteomes" id="UP000198762">
    <property type="component" value="Unassembled WGS sequence"/>
</dbReference>
<dbReference type="EMBL" id="FOHZ01000021">
    <property type="protein sequence ID" value="SET75021.1"/>
    <property type="molecule type" value="Genomic_DNA"/>
</dbReference>
<dbReference type="RefSeq" id="WP_091854097.1">
    <property type="nucleotide sequence ID" value="NZ_FOHZ01000021.1"/>
</dbReference>
<reference evidence="3" key="1">
    <citation type="submission" date="2016-10" db="EMBL/GenBank/DDBJ databases">
        <authorList>
            <person name="Varghese N."/>
            <person name="Submissions S."/>
        </authorList>
    </citation>
    <scope>NUCLEOTIDE SEQUENCE [LARGE SCALE GENOMIC DNA]</scope>
    <source>
        <strain evidence="3">CGMCC 1.6489</strain>
    </source>
</reference>
<sequence>MKREDGGGGQQTGLIQDGEVRRGLIIAQPWIGKILRGEKNWEMRSSQTSVRGPVALIEKGTGTITGIATIQDSIGPLSFEEIFDNEDKHRVGPEIYTRDDYKWNHAWILGQVTSLAKPIRYRHKSGAVIWVELDDLARKELKCQLTNTESASLKRPPASAAVARQSVTPQIDQSVPFARDGSWFCQKACSRNGYYTVGEKGAEKRFPDYRSALDYLRKMPTAKWRRPNPKGNWGIVSAVRWGSPD</sequence>